<dbReference type="EMBL" id="JAATLM010000001">
    <property type="protein sequence ID" value="NIZ68802.1"/>
    <property type="molecule type" value="Genomic_DNA"/>
</dbReference>
<dbReference type="AlphaFoldDB" id="A0A968GEI4"/>
<organism evidence="1 2">
    <name type="scientific">Entomospira culicis</name>
    <dbReference type="NCBI Taxonomy" id="2719989"/>
    <lineage>
        <taxon>Bacteria</taxon>
        <taxon>Pseudomonadati</taxon>
        <taxon>Spirochaetota</taxon>
        <taxon>Spirochaetia</taxon>
        <taxon>Spirochaetales</taxon>
        <taxon>Spirochaetaceae</taxon>
        <taxon>Entomospira</taxon>
    </lineage>
</organism>
<accession>A0A968GEI4</accession>
<proteinExistence type="predicted"/>
<comment type="caution">
    <text evidence="1">The sequence shown here is derived from an EMBL/GenBank/DDBJ whole genome shotgun (WGS) entry which is preliminary data.</text>
</comment>
<evidence type="ECO:0000313" key="2">
    <source>
        <dbReference type="Proteomes" id="UP000778951"/>
    </source>
</evidence>
<dbReference type="Proteomes" id="UP000778951">
    <property type="component" value="Unassembled WGS sequence"/>
</dbReference>
<reference evidence="1" key="1">
    <citation type="submission" date="2020-03" db="EMBL/GenBank/DDBJ databases">
        <title>Spirochaetal bacteria isolated from arthropods constitute a novel genus Entomospira genus novum within the order Spirochaetales.</title>
        <authorList>
            <person name="Grana-Miraglia L."/>
            <person name="Sikutova S."/>
            <person name="Fingerle V."/>
            <person name="Sing A."/>
            <person name="Castillo-Ramirez S."/>
            <person name="Margos G."/>
            <person name="Rudolf I."/>
        </authorList>
    </citation>
    <scope>NUCLEOTIDE SEQUENCE</scope>
    <source>
        <strain evidence="1">BR149</strain>
    </source>
</reference>
<protein>
    <submittedName>
        <fullName evidence="1">Uncharacterized protein</fullName>
    </submittedName>
</protein>
<evidence type="ECO:0000313" key="1">
    <source>
        <dbReference type="EMBL" id="NIZ68802.1"/>
    </source>
</evidence>
<name>A0A968GEI4_9SPIO</name>
<keyword evidence="2" id="KW-1185">Reference proteome</keyword>
<gene>
    <name evidence="1" type="ORF">HCT48_01020</name>
</gene>
<sequence>MKKLVWLVAIVLTATMLYAQQITSIKRIDLLADGVLFNKKEKLVFGVKEDEVVALLGAYEKKGRGDYPSTILDFLYYKKSSGLEVILGNDTFSNITVRGEAATYPLYLEGKKLFIGQKSSAAKKLLAEYKILKVWEFNKSYNKEKHQRVTYAIGDNYLDVDYSYDTDRIIEITYGNFYFH</sequence>
<dbReference type="RefSeq" id="WP_167694919.1">
    <property type="nucleotide sequence ID" value="NZ_CP118181.1"/>
</dbReference>